<dbReference type="Proteomes" id="UP000736373">
    <property type="component" value="Unassembled WGS sequence"/>
</dbReference>
<dbReference type="RefSeq" id="WP_187638225.1">
    <property type="nucleotide sequence ID" value="NZ_VZQQ01000051.1"/>
</dbReference>
<proteinExistence type="predicted"/>
<name>A0ABR7PYB9_9BURK</name>
<comment type="caution">
    <text evidence="1">The sequence shown here is derived from an EMBL/GenBank/DDBJ whole genome shotgun (WGS) entry which is preliminary data.</text>
</comment>
<keyword evidence="2" id="KW-1185">Reference proteome</keyword>
<dbReference type="EMBL" id="VZQQ01000051">
    <property type="protein sequence ID" value="MBC8751290.1"/>
    <property type="molecule type" value="Genomic_DNA"/>
</dbReference>
<gene>
    <name evidence="1" type="ORF">F6X42_33525</name>
</gene>
<evidence type="ECO:0000313" key="1">
    <source>
        <dbReference type="EMBL" id="MBC8751290.1"/>
    </source>
</evidence>
<reference evidence="1 2" key="1">
    <citation type="submission" date="2019-09" db="EMBL/GenBank/DDBJ databases">
        <title>Paraburkholderia podalyriae sp. nov., A South African Podalyria-associated rhizobium.</title>
        <authorList>
            <person name="Mavima L."/>
            <person name="Beukes C.W."/>
            <person name="Palmer M."/>
            <person name="De Meyer S.E."/>
            <person name="James E.K."/>
            <person name="Maluk M."/>
            <person name="Avontuur J.R."/>
            <person name="Chan W.Y."/>
            <person name="Venter S.N."/>
            <person name="Steenkamp E.T."/>
        </authorList>
    </citation>
    <scope>NUCLEOTIDE SEQUENCE [LARGE SCALE GENOMIC DNA]</scope>
    <source>
        <strain evidence="1 2">WC7.3b</strain>
    </source>
</reference>
<evidence type="ECO:0000313" key="2">
    <source>
        <dbReference type="Proteomes" id="UP000736373"/>
    </source>
</evidence>
<organism evidence="1 2">
    <name type="scientific">Paraburkholderia podalyriae</name>
    <dbReference type="NCBI Taxonomy" id="1938811"/>
    <lineage>
        <taxon>Bacteria</taxon>
        <taxon>Pseudomonadati</taxon>
        <taxon>Pseudomonadota</taxon>
        <taxon>Betaproteobacteria</taxon>
        <taxon>Burkholderiales</taxon>
        <taxon>Burkholderiaceae</taxon>
        <taxon>Paraburkholderia</taxon>
    </lineage>
</organism>
<accession>A0ABR7PYB9</accession>
<sequence length="62" mass="7366">MDKTFIVTFDGRYTTPGTFVWPMQYFLDPEQRFSVDHIQRIRRLDVGDSLDLADGRTVQRQE</sequence>
<protein>
    <submittedName>
        <fullName evidence="1">Uncharacterized protein</fullName>
    </submittedName>
</protein>